<dbReference type="Pfam" id="PF14305">
    <property type="entry name" value="ATPgrasp_TupA"/>
    <property type="match status" value="1"/>
</dbReference>
<dbReference type="AlphaFoldDB" id="A0A8T0CC77"/>
<accession>A0A8T0CC77</accession>
<reference evidence="1 2" key="1">
    <citation type="journal article" date="2012" name="J. Bacteriol.">
        <title>Genome sequence of the cycloprodigiosin-producing bacterial strain Pseudoalteromonas rubra ATCC 29570(T).</title>
        <authorList>
            <person name="Xie B.B."/>
            <person name="Shu Y.L."/>
            <person name="Qin Q.L."/>
            <person name="Rong J.C."/>
            <person name="Zhang X.Y."/>
            <person name="Chen X.L."/>
            <person name="Zhou B.C."/>
            <person name="Zhang Y.Z."/>
        </authorList>
    </citation>
    <scope>NUCLEOTIDE SEQUENCE [LARGE SCALE GENOMIC DNA]</scope>
    <source>
        <strain evidence="1 2">DSM 6842</strain>
    </source>
</reference>
<sequence>MKYIIYRKQFPNLNGHSFNEKILRKKCGLISEEEKSLREVSADRLLVRDYVETLKSNVELIPLLWSGKVLMKEDWESLPDKFVIKARHGSQMVLIVDKKIHSYEFVLKKTEQWKKNDYYLLGREWVYKNTPRELVVEEFITFESDVPPDYKFFCLNGRVELVQVDLDRFSSHSRNLYNRHFELLDVKFKYEQGEKIAKPNLFDEAVEIATNLSKDFDFIRVDLYVLDDKVYFGELTNFPENGLGCFSPQSFDQELGAKLELNHVK</sequence>
<comment type="caution">
    <text evidence="1">The sequence shown here is derived from an EMBL/GenBank/DDBJ whole genome shotgun (WGS) entry which is preliminary data.</text>
</comment>
<dbReference type="InterPro" id="IPR029465">
    <property type="entry name" value="ATPgrasp_TupA"/>
</dbReference>
<gene>
    <name evidence="1" type="ORF">PRUB_a2928</name>
</gene>
<name>A0A8T0CC77_9GAMM</name>
<dbReference type="Proteomes" id="UP000016480">
    <property type="component" value="Unassembled WGS sequence"/>
</dbReference>
<evidence type="ECO:0000313" key="2">
    <source>
        <dbReference type="Proteomes" id="UP000016480"/>
    </source>
</evidence>
<dbReference type="EMBL" id="AHCD03000026">
    <property type="protein sequence ID" value="KAF7788303.1"/>
    <property type="molecule type" value="Genomic_DNA"/>
</dbReference>
<protein>
    <submittedName>
        <fullName evidence="1">Uncharacterized protein</fullName>
    </submittedName>
</protein>
<organism evidence="1 2">
    <name type="scientific">Pseudoalteromonas rubra</name>
    <dbReference type="NCBI Taxonomy" id="43658"/>
    <lineage>
        <taxon>Bacteria</taxon>
        <taxon>Pseudomonadati</taxon>
        <taxon>Pseudomonadota</taxon>
        <taxon>Gammaproteobacteria</taxon>
        <taxon>Alteromonadales</taxon>
        <taxon>Pseudoalteromonadaceae</taxon>
        <taxon>Pseudoalteromonas</taxon>
    </lineage>
</organism>
<proteinExistence type="predicted"/>
<evidence type="ECO:0000313" key="1">
    <source>
        <dbReference type="EMBL" id="KAF7788303.1"/>
    </source>
</evidence>
<dbReference type="SUPFAM" id="SSF56059">
    <property type="entry name" value="Glutathione synthetase ATP-binding domain-like"/>
    <property type="match status" value="1"/>
</dbReference>